<dbReference type="Proteomes" id="UP000634136">
    <property type="component" value="Unassembled WGS sequence"/>
</dbReference>
<protein>
    <submittedName>
        <fullName evidence="2">Uncharacterized protein</fullName>
    </submittedName>
</protein>
<dbReference type="AlphaFoldDB" id="A0A834T130"/>
<evidence type="ECO:0000313" key="2">
    <source>
        <dbReference type="EMBL" id="KAF7812952.1"/>
    </source>
</evidence>
<sequence length="41" mass="4716">MSRSNHKNRLTKLGEVIATSTRKEKMKDDCLTPEAKRDETP</sequence>
<accession>A0A834T130</accession>
<feature type="region of interest" description="Disordered" evidence="1">
    <location>
        <begin position="1"/>
        <end position="41"/>
    </location>
</feature>
<gene>
    <name evidence="2" type="ORF">G2W53_033928</name>
</gene>
<feature type="compositionally biased region" description="Basic and acidic residues" evidence="1">
    <location>
        <begin position="21"/>
        <end position="41"/>
    </location>
</feature>
<reference evidence="2" key="1">
    <citation type="submission" date="2020-09" db="EMBL/GenBank/DDBJ databases">
        <title>Genome-Enabled Discovery of Anthraquinone Biosynthesis in Senna tora.</title>
        <authorList>
            <person name="Kang S.-H."/>
            <person name="Pandey R.P."/>
            <person name="Lee C.-M."/>
            <person name="Sim J.-S."/>
            <person name="Jeong J.-T."/>
            <person name="Choi B.-S."/>
            <person name="Jung M."/>
            <person name="Ginzburg D."/>
            <person name="Zhao K."/>
            <person name="Won S.Y."/>
            <person name="Oh T.-J."/>
            <person name="Yu Y."/>
            <person name="Kim N.-H."/>
            <person name="Lee O.R."/>
            <person name="Lee T.-H."/>
            <person name="Bashyal P."/>
            <person name="Kim T.-S."/>
            <person name="Lee W.-H."/>
            <person name="Kawkins C."/>
            <person name="Kim C.-K."/>
            <person name="Kim J.S."/>
            <person name="Ahn B.O."/>
            <person name="Rhee S.Y."/>
            <person name="Sohng J.K."/>
        </authorList>
    </citation>
    <scope>NUCLEOTIDE SEQUENCE</scope>
    <source>
        <tissue evidence="2">Leaf</tissue>
    </source>
</reference>
<organism evidence="2 3">
    <name type="scientific">Senna tora</name>
    <dbReference type="NCBI Taxonomy" id="362788"/>
    <lineage>
        <taxon>Eukaryota</taxon>
        <taxon>Viridiplantae</taxon>
        <taxon>Streptophyta</taxon>
        <taxon>Embryophyta</taxon>
        <taxon>Tracheophyta</taxon>
        <taxon>Spermatophyta</taxon>
        <taxon>Magnoliopsida</taxon>
        <taxon>eudicotyledons</taxon>
        <taxon>Gunneridae</taxon>
        <taxon>Pentapetalae</taxon>
        <taxon>rosids</taxon>
        <taxon>fabids</taxon>
        <taxon>Fabales</taxon>
        <taxon>Fabaceae</taxon>
        <taxon>Caesalpinioideae</taxon>
        <taxon>Cassia clade</taxon>
        <taxon>Senna</taxon>
    </lineage>
</organism>
<keyword evidence="3" id="KW-1185">Reference proteome</keyword>
<feature type="compositionally biased region" description="Basic residues" evidence="1">
    <location>
        <begin position="1"/>
        <end position="10"/>
    </location>
</feature>
<comment type="caution">
    <text evidence="2">The sequence shown here is derived from an EMBL/GenBank/DDBJ whole genome shotgun (WGS) entry which is preliminary data.</text>
</comment>
<proteinExistence type="predicted"/>
<evidence type="ECO:0000313" key="3">
    <source>
        <dbReference type="Proteomes" id="UP000634136"/>
    </source>
</evidence>
<name>A0A834T130_9FABA</name>
<dbReference type="EMBL" id="JAAIUW010000010">
    <property type="protein sequence ID" value="KAF7812952.1"/>
    <property type="molecule type" value="Genomic_DNA"/>
</dbReference>
<evidence type="ECO:0000256" key="1">
    <source>
        <dbReference type="SAM" id="MobiDB-lite"/>
    </source>
</evidence>